<feature type="transmembrane region" description="Helical" evidence="1">
    <location>
        <begin position="41"/>
        <end position="65"/>
    </location>
</feature>
<keyword evidence="1" id="KW-0812">Transmembrane</keyword>
<feature type="transmembrane region" description="Helical" evidence="1">
    <location>
        <begin position="155"/>
        <end position="175"/>
    </location>
</feature>
<evidence type="ECO:0000313" key="2">
    <source>
        <dbReference type="EMBL" id="SNS38603.1"/>
    </source>
</evidence>
<keyword evidence="1" id="KW-1133">Transmembrane helix</keyword>
<dbReference type="EMBL" id="FZOO01000003">
    <property type="protein sequence ID" value="SNS38603.1"/>
    <property type="molecule type" value="Genomic_DNA"/>
</dbReference>
<proteinExistence type="predicted"/>
<feature type="transmembrane region" description="Helical" evidence="1">
    <location>
        <begin position="85"/>
        <end position="109"/>
    </location>
</feature>
<gene>
    <name evidence="2" type="ORF">SAMN06893096_103484</name>
</gene>
<sequence length="209" mass="21256">MKAATYVVGFGVLGAYLAPAGFLEAQGDPARSLAFLLDHQAAMYTWHLVLYLVGGAALVSLVIGVHDRLRRAAHGLSQTAAAVGLLWAGLLSASGLIALAGQGAVIELAAADPVTAVSTWSSVSVVQDALGGGIEIVGAAWVFLVSLAGMRTGALSRYLGALGIAVGLAGAWTLVPQAADYAGAIFGLGFIAWFVWAGISLLHGHRHAN</sequence>
<keyword evidence="1" id="KW-0472">Membrane</keyword>
<evidence type="ECO:0000313" key="3">
    <source>
        <dbReference type="Proteomes" id="UP000198373"/>
    </source>
</evidence>
<feature type="transmembrane region" description="Helical" evidence="1">
    <location>
        <begin position="181"/>
        <end position="202"/>
    </location>
</feature>
<protein>
    <recommendedName>
        <fullName evidence="4">DUF4386 family protein</fullName>
    </recommendedName>
</protein>
<feature type="transmembrane region" description="Helical" evidence="1">
    <location>
        <begin position="129"/>
        <end position="148"/>
    </location>
</feature>
<dbReference type="RefSeq" id="WP_179224348.1">
    <property type="nucleotide sequence ID" value="NZ_FZOO01000003.1"/>
</dbReference>
<evidence type="ECO:0000256" key="1">
    <source>
        <dbReference type="SAM" id="Phobius"/>
    </source>
</evidence>
<accession>A0A239E3P1</accession>
<organism evidence="2 3">
    <name type="scientific">Geodermatophilus pulveris</name>
    <dbReference type="NCBI Taxonomy" id="1564159"/>
    <lineage>
        <taxon>Bacteria</taxon>
        <taxon>Bacillati</taxon>
        <taxon>Actinomycetota</taxon>
        <taxon>Actinomycetes</taxon>
        <taxon>Geodermatophilales</taxon>
        <taxon>Geodermatophilaceae</taxon>
        <taxon>Geodermatophilus</taxon>
    </lineage>
</organism>
<dbReference type="AlphaFoldDB" id="A0A239E3P1"/>
<keyword evidence="3" id="KW-1185">Reference proteome</keyword>
<reference evidence="3" key="1">
    <citation type="submission" date="2017-06" db="EMBL/GenBank/DDBJ databases">
        <authorList>
            <person name="Varghese N."/>
            <person name="Submissions S."/>
        </authorList>
    </citation>
    <scope>NUCLEOTIDE SEQUENCE [LARGE SCALE GENOMIC DNA]</scope>
    <source>
        <strain evidence="3">DSM 46839</strain>
    </source>
</reference>
<name>A0A239E3P1_9ACTN</name>
<dbReference type="Proteomes" id="UP000198373">
    <property type="component" value="Unassembled WGS sequence"/>
</dbReference>
<evidence type="ECO:0008006" key="4">
    <source>
        <dbReference type="Google" id="ProtNLM"/>
    </source>
</evidence>